<dbReference type="Proteomes" id="UP000193866">
    <property type="component" value="Unassembled WGS sequence"/>
</dbReference>
<evidence type="ECO:0000313" key="6">
    <source>
        <dbReference type="Proteomes" id="UP000193866"/>
    </source>
</evidence>
<dbReference type="Gene3D" id="3.40.50.300">
    <property type="entry name" value="P-loop containing nucleotide triphosphate hydrolases"/>
    <property type="match status" value="1"/>
</dbReference>
<name>A0A1X1YBT3_9MYCO</name>
<keyword evidence="3" id="KW-1133">Transmembrane helix</keyword>
<organism evidence="5 6">
    <name type="scientific">Mycolicibacter longobardus</name>
    <dbReference type="NCBI Taxonomy" id="1108812"/>
    <lineage>
        <taxon>Bacteria</taxon>
        <taxon>Bacillati</taxon>
        <taxon>Actinomycetota</taxon>
        <taxon>Actinomycetes</taxon>
        <taxon>Mycobacteriales</taxon>
        <taxon>Mycobacteriaceae</taxon>
        <taxon>Mycolicibacter</taxon>
    </lineage>
</organism>
<evidence type="ECO:0000313" key="5">
    <source>
        <dbReference type="EMBL" id="ORW08494.1"/>
    </source>
</evidence>
<keyword evidence="3" id="KW-0812">Transmembrane</keyword>
<evidence type="ECO:0000256" key="2">
    <source>
        <dbReference type="SAM" id="MobiDB-lite"/>
    </source>
</evidence>
<keyword evidence="3" id="KW-0472">Membrane</keyword>
<gene>
    <name evidence="5" type="ORF">AWC16_19030</name>
</gene>
<dbReference type="PROSITE" id="PS50901">
    <property type="entry name" value="FTSK"/>
    <property type="match status" value="1"/>
</dbReference>
<keyword evidence="1" id="KW-0547">Nucleotide-binding</keyword>
<dbReference type="STRING" id="1108812.AWC16_19030"/>
<dbReference type="GO" id="GO:0005524">
    <property type="term" value="F:ATP binding"/>
    <property type="evidence" value="ECO:0007669"/>
    <property type="project" value="UniProtKB-UniRule"/>
</dbReference>
<dbReference type="CDD" id="cd01127">
    <property type="entry name" value="TrwB_TraG_TraD_VirD4"/>
    <property type="match status" value="1"/>
</dbReference>
<feature type="domain" description="FtsK" evidence="4">
    <location>
        <begin position="209"/>
        <end position="395"/>
    </location>
</feature>
<dbReference type="EMBL" id="LQPG01000035">
    <property type="protein sequence ID" value="ORW08494.1"/>
    <property type="molecule type" value="Genomic_DNA"/>
</dbReference>
<dbReference type="AlphaFoldDB" id="A0A1X1YBT3"/>
<proteinExistence type="predicted"/>
<comment type="caution">
    <text evidence="5">The sequence shown here is derived from an EMBL/GenBank/DDBJ whole genome shotgun (WGS) entry which is preliminary data.</text>
</comment>
<protein>
    <recommendedName>
        <fullName evidence="4">FtsK domain-containing protein</fullName>
    </recommendedName>
</protein>
<dbReference type="GO" id="GO:0003677">
    <property type="term" value="F:DNA binding"/>
    <property type="evidence" value="ECO:0007669"/>
    <property type="project" value="InterPro"/>
</dbReference>
<sequence>MPSRSMTGGCLLLIGFGLLLYLWGRLGHPEIWDSASVLWLAGVPAFAAGLALLLEKPPTVAAPPTTTPAPLPPLPAAAMPTATPTTLGNRDLDRIVQVVTSHNLPLRLQEGSVTFDEDRTLQGFKLVAEKPGYFGDKRQATILINKLETIDGDWDFDVDPKRDTVTATRKTSFPKFIAPPEPQTIAASAADAIAGYHKFKFRLGVNELNEPLEYSPAEYPHWMAIGGTGAGKSVFVRSVLEPYRAAGWGIFICDGKKTDYASLGSIANVVMISADTAEHVRLMHAIVEEINRRAVIAQKRKIAGHPEPFAFVPWLVILDEFASVRRDIEGLYAGNPDRDSEYIADFLYVLRKGREFRVHVAILTQDLYSKTIPGDARGNIKLIISLGPPEKMTLDKAFPRELQDRARRLGQRISAAGRGLVADPEAATVVEFQGYYGYTPGMNVNDPKAPASLRESWTSYRDNVSNRIRPLYSRQWFAVKEPEDLDKPICELNSLKMINLDNRDGTPNPQMFQYDKTHDSYNGLCDSADYEGALLELDPNALSAQAAAEAELLEPAANDDPALCIDSDEEDDYS</sequence>
<evidence type="ECO:0000256" key="3">
    <source>
        <dbReference type="SAM" id="Phobius"/>
    </source>
</evidence>
<dbReference type="InterPro" id="IPR027417">
    <property type="entry name" value="P-loop_NTPase"/>
</dbReference>
<evidence type="ECO:0000259" key="4">
    <source>
        <dbReference type="PROSITE" id="PS50901"/>
    </source>
</evidence>
<evidence type="ECO:0000256" key="1">
    <source>
        <dbReference type="PROSITE-ProRule" id="PRU00289"/>
    </source>
</evidence>
<dbReference type="Pfam" id="PF01580">
    <property type="entry name" value="FtsK_SpoIIIE"/>
    <property type="match status" value="1"/>
</dbReference>
<feature type="transmembrane region" description="Helical" evidence="3">
    <location>
        <begin position="6"/>
        <end position="24"/>
    </location>
</feature>
<keyword evidence="1" id="KW-0067">ATP-binding</keyword>
<feature type="transmembrane region" description="Helical" evidence="3">
    <location>
        <begin position="36"/>
        <end position="54"/>
    </location>
</feature>
<dbReference type="SUPFAM" id="SSF52540">
    <property type="entry name" value="P-loop containing nucleoside triphosphate hydrolases"/>
    <property type="match status" value="1"/>
</dbReference>
<accession>A0A1X1YBT3</accession>
<keyword evidence="6" id="KW-1185">Reference proteome</keyword>
<dbReference type="InterPro" id="IPR002543">
    <property type="entry name" value="FtsK_dom"/>
</dbReference>
<reference evidence="5 6" key="1">
    <citation type="submission" date="2016-01" db="EMBL/GenBank/DDBJ databases">
        <title>The new phylogeny of the genus Mycobacterium.</title>
        <authorList>
            <person name="Tarcisio F."/>
            <person name="Conor M."/>
            <person name="Antonella G."/>
            <person name="Elisabetta G."/>
            <person name="Giulia F.S."/>
            <person name="Sara T."/>
            <person name="Anna F."/>
            <person name="Clotilde B."/>
            <person name="Roberto B."/>
            <person name="Veronica D.S."/>
            <person name="Fabio R."/>
            <person name="Monica P."/>
            <person name="Olivier J."/>
            <person name="Enrico T."/>
            <person name="Nicola S."/>
        </authorList>
    </citation>
    <scope>NUCLEOTIDE SEQUENCE [LARGE SCALE GENOMIC DNA]</scope>
    <source>
        <strain evidence="5 6">DSM 45394</strain>
    </source>
</reference>
<feature type="region of interest" description="Disordered" evidence="2">
    <location>
        <begin position="553"/>
        <end position="574"/>
    </location>
</feature>
<feature type="binding site" evidence="1">
    <location>
        <begin position="226"/>
        <end position="233"/>
    </location>
    <ligand>
        <name>ATP</name>
        <dbReference type="ChEBI" id="CHEBI:30616"/>
    </ligand>
</feature>